<accession>A0A554XCU3</accession>
<organism evidence="2 3">
    <name type="scientific">Tepidimonas charontis</name>
    <dbReference type="NCBI Taxonomy" id="2267262"/>
    <lineage>
        <taxon>Bacteria</taxon>
        <taxon>Pseudomonadati</taxon>
        <taxon>Pseudomonadota</taxon>
        <taxon>Betaproteobacteria</taxon>
        <taxon>Burkholderiales</taxon>
        <taxon>Tepidimonas</taxon>
    </lineage>
</organism>
<feature type="region of interest" description="Disordered" evidence="1">
    <location>
        <begin position="621"/>
        <end position="672"/>
    </location>
</feature>
<comment type="caution">
    <text evidence="2">The sequence shown here is derived from an EMBL/GenBank/DDBJ whole genome shotgun (WGS) entry which is preliminary data.</text>
</comment>
<dbReference type="AlphaFoldDB" id="A0A554XCU3"/>
<evidence type="ECO:0000313" key="2">
    <source>
        <dbReference type="EMBL" id="TSE33650.1"/>
    </source>
</evidence>
<sequence length="672" mass="72996">MYVAITRARRAQPLQTLGRQFVEKPARHVVARLPMQQPGLRVRQVQPPPRTGNGHVHQAPLLFQSIEGAEAVFVGKQTFLQPGDEDGVELQPLGGMYRHQLHRRLPRLGLMLACFQRGMGQKSRQGGNRLAGVGLHRGSILDVGAQCHRVASPSLLHHETFGGIDQFGQVFQPLGAVAVGAVVIDQATVGQHALDDFAQRPPYGALAHHVQPGHEGHQVGTTLATDGSHRVVQGAAQLMRRLLQLLQGPRPDAPRGKIDHPQKAVVIVRVFQQTQIRQRVLDLGTLEKAQAAVDAIRNTGVEQGAFEGAALCIAAVQQGDFVRRDALLTRELADLLHHPLSLFVVAGQFDDAHGVALTLLGAQVFAQALPIVLDETIGGMQDVAHAAVVALQLDGRRDAEFAHEVAHIAHACAAKGVDALIVVAHRQHRVARGHEASVLFTPSQQFQPRILQAVGVLKLIHQNVPEAPLVVRADGLVIAQQLVRAQQQLAKIHHPFALTLSFVGGVELDAPALLLVARPQVVRAQSFFLGVGDEPLQLFGLDLLLIHLQALEQPLDGAELILHVQDLERGWQTQHLVMRAQHAVAQPMKGANPHATHVQRQQRRQARQHLARCLVGEGHRQNRRWGGLSGGEQPSDAGGQHARLTRSCPRQDQCRNRRQGHGGALLGVEGAQ</sequence>
<evidence type="ECO:0000313" key="3">
    <source>
        <dbReference type="Proteomes" id="UP000318294"/>
    </source>
</evidence>
<gene>
    <name evidence="2" type="ORF">Tchar_01712</name>
</gene>
<dbReference type="EMBL" id="VJON01000026">
    <property type="protein sequence ID" value="TSE33650.1"/>
    <property type="molecule type" value="Genomic_DNA"/>
</dbReference>
<name>A0A554XCU3_9BURK</name>
<proteinExistence type="predicted"/>
<protein>
    <submittedName>
        <fullName evidence="2">Uncharacterized protein</fullName>
    </submittedName>
</protein>
<keyword evidence="3" id="KW-1185">Reference proteome</keyword>
<reference evidence="2 3" key="1">
    <citation type="submission" date="2019-07" db="EMBL/GenBank/DDBJ databases">
        <title>Tepidimonas charontis SPSP-6 draft genome.</title>
        <authorList>
            <person name="Da Costa M.S."/>
            <person name="Froufe H.J.C."/>
            <person name="Egas C."/>
            <person name="Albuquerque L."/>
        </authorList>
    </citation>
    <scope>NUCLEOTIDE SEQUENCE [LARGE SCALE GENOMIC DNA]</scope>
    <source>
        <strain evidence="2 3">SPSP-6</strain>
    </source>
</reference>
<evidence type="ECO:0000256" key="1">
    <source>
        <dbReference type="SAM" id="MobiDB-lite"/>
    </source>
</evidence>
<dbReference type="Proteomes" id="UP000318294">
    <property type="component" value="Unassembled WGS sequence"/>
</dbReference>